<evidence type="ECO:0000313" key="7">
    <source>
        <dbReference type="Proteomes" id="UP000551758"/>
    </source>
</evidence>
<name>A0A7J7E9D0_DICBM</name>
<evidence type="ECO:0000256" key="2">
    <source>
        <dbReference type="ARBA" id="ARBA00022980"/>
    </source>
</evidence>
<feature type="region of interest" description="Disordered" evidence="4">
    <location>
        <begin position="1"/>
        <end position="21"/>
    </location>
</feature>
<keyword evidence="3" id="KW-0687">Ribonucleoprotein</keyword>
<protein>
    <recommendedName>
        <fullName evidence="5">Large ribosomal subunit protein uL11 C-terminal domain-containing protein</fullName>
    </recommendedName>
</protein>
<dbReference type="GO" id="GO:0003735">
    <property type="term" value="F:structural constituent of ribosome"/>
    <property type="evidence" value="ECO:0007669"/>
    <property type="project" value="InterPro"/>
</dbReference>
<dbReference type="InterPro" id="IPR020783">
    <property type="entry name" value="Ribosomal_uL11_C"/>
</dbReference>
<reference evidence="6 7" key="1">
    <citation type="journal article" date="2020" name="Mol. Biol. Evol.">
        <title>Interspecific Gene Flow and the Evolution of Specialization in Black and White Rhinoceros.</title>
        <authorList>
            <person name="Moodley Y."/>
            <person name="Westbury M.V."/>
            <person name="Russo I.M."/>
            <person name="Gopalakrishnan S."/>
            <person name="Rakotoarivelo A."/>
            <person name="Olsen R.A."/>
            <person name="Prost S."/>
            <person name="Tunstall T."/>
            <person name="Ryder O.A."/>
            <person name="Dalen L."/>
            <person name="Bruford M.W."/>
        </authorList>
    </citation>
    <scope>NUCLEOTIDE SEQUENCE [LARGE SCALE GENOMIC DNA]</scope>
    <source>
        <strain evidence="6">SBR-YM</strain>
        <tissue evidence="6">Skin</tissue>
    </source>
</reference>
<dbReference type="GO" id="GO:0022625">
    <property type="term" value="C:cytosolic large ribosomal subunit"/>
    <property type="evidence" value="ECO:0007669"/>
    <property type="project" value="TreeGrafter"/>
</dbReference>
<comment type="caution">
    <text evidence="6">The sequence shown here is derived from an EMBL/GenBank/DDBJ whole genome shotgun (WGS) entry which is preliminary data.</text>
</comment>
<dbReference type="SUPFAM" id="SSF46906">
    <property type="entry name" value="Ribosomal protein L11, C-terminal domain"/>
    <property type="match status" value="1"/>
</dbReference>
<evidence type="ECO:0000259" key="5">
    <source>
        <dbReference type="Pfam" id="PF00298"/>
    </source>
</evidence>
<evidence type="ECO:0000256" key="1">
    <source>
        <dbReference type="ARBA" id="ARBA00010537"/>
    </source>
</evidence>
<keyword evidence="2" id="KW-0689">Ribosomal protein</keyword>
<dbReference type="EMBL" id="JACDTQ010003814">
    <property type="protein sequence ID" value="KAF5912450.1"/>
    <property type="molecule type" value="Genomic_DNA"/>
</dbReference>
<gene>
    <name evidence="6" type="ORF">HPG69_004120</name>
</gene>
<dbReference type="InterPro" id="IPR036769">
    <property type="entry name" value="Ribosomal_uL11_C_sf"/>
</dbReference>
<dbReference type="Gene3D" id="1.10.10.250">
    <property type="entry name" value="Ribosomal protein L11, C-terminal domain"/>
    <property type="match status" value="1"/>
</dbReference>
<keyword evidence="7" id="KW-1185">Reference proteome</keyword>
<dbReference type="InterPro" id="IPR000911">
    <property type="entry name" value="Ribosomal_uL11"/>
</dbReference>
<feature type="compositionally biased region" description="Basic and acidic residues" evidence="4">
    <location>
        <begin position="1"/>
        <end position="11"/>
    </location>
</feature>
<organism evidence="6 7">
    <name type="scientific">Diceros bicornis minor</name>
    <name type="common">South-central black rhinoceros</name>
    <dbReference type="NCBI Taxonomy" id="77932"/>
    <lineage>
        <taxon>Eukaryota</taxon>
        <taxon>Metazoa</taxon>
        <taxon>Chordata</taxon>
        <taxon>Craniata</taxon>
        <taxon>Vertebrata</taxon>
        <taxon>Euteleostomi</taxon>
        <taxon>Mammalia</taxon>
        <taxon>Eutheria</taxon>
        <taxon>Laurasiatheria</taxon>
        <taxon>Perissodactyla</taxon>
        <taxon>Rhinocerotidae</taxon>
        <taxon>Diceros</taxon>
    </lineage>
</organism>
<dbReference type="PANTHER" id="PTHR11661:SF2">
    <property type="entry name" value="LARGE RIBOSOMAL SUBUNIT PROTEIN UL11"/>
    <property type="match status" value="1"/>
</dbReference>
<dbReference type="AlphaFoldDB" id="A0A7J7E9D0"/>
<feature type="domain" description="Large ribosomal subunit protein uL11 C-terminal" evidence="5">
    <location>
        <begin position="1"/>
        <end position="59"/>
    </location>
</feature>
<dbReference type="Proteomes" id="UP000551758">
    <property type="component" value="Unassembled WGS sequence"/>
</dbReference>
<dbReference type="GO" id="GO:0006412">
    <property type="term" value="P:translation"/>
    <property type="evidence" value="ECO:0007669"/>
    <property type="project" value="InterPro"/>
</dbReference>
<dbReference type="Pfam" id="PF00298">
    <property type="entry name" value="Ribosomal_L11"/>
    <property type="match status" value="1"/>
</dbReference>
<comment type="similarity">
    <text evidence="1">Belongs to the universal ribosomal protein uL11 family.</text>
</comment>
<dbReference type="GO" id="GO:0070180">
    <property type="term" value="F:large ribosomal subunit rRNA binding"/>
    <property type="evidence" value="ECO:0007669"/>
    <property type="project" value="TreeGrafter"/>
</dbReference>
<accession>A0A7J7E9D0</accession>
<evidence type="ECO:0000256" key="3">
    <source>
        <dbReference type="ARBA" id="ARBA00023274"/>
    </source>
</evidence>
<evidence type="ECO:0000313" key="6">
    <source>
        <dbReference type="EMBL" id="KAF5912450.1"/>
    </source>
</evidence>
<dbReference type="PANTHER" id="PTHR11661">
    <property type="entry name" value="60S RIBOSOMAL PROTEIN L12"/>
    <property type="match status" value="1"/>
</dbReference>
<evidence type="ECO:0000256" key="4">
    <source>
        <dbReference type="SAM" id="MobiDB-lite"/>
    </source>
</evidence>
<proteinExistence type="inferred from homology"/>
<sequence>MIIKDLKESPRNRKKQKNIKHSGNITFDEIVNIAQQMQHRYLSRELSGTIKEIMGTAQSFKIHDAKLSSKQMGQAPVVWLSPSSHELDDKSLTSW</sequence>